<protein>
    <submittedName>
        <fullName evidence="1">Uncharacterized protein</fullName>
    </submittedName>
</protein>
<evidence type="ECO:0000313" key="1">
    <source>
        <dbReference type="EMBL" id="RXT42579.1"/>
    </source>
</evidence>
<dbReference type="AlphaFoldDB" id="A0A4V1P520"/>
<organism evidence="1 2">
    <name type="scientific">Mesorhizobium erdmanii</name>
    <dbReference type="NCBI Taxonomy" id="1777866"/>
    <lineage>
        <taxon>Bacteria</taxon>
        <taxon>Pseudomonadati</taxon>
        <taxon>Pseudomonadota</taxon>
        <taxon>Alphaproteobacteria</taxon>
        <taxon>Hyphomicrobiales</taxon>
        <taxon>Phyllobacteriaceae</taxon>
        <taxon>Mesorhizobium</taxon>
    </lineage>
</organism>
<dbReference type="Proteomes" id="UP000290444">
    <property type="component" value="Unassembled WGS sequence"/>
</dbReference>
<sequence>MSKGHVDAKRNSTPHGRKPVMKCRHYLALVEMDLAAEEQTAAEAAGSDQLSVVRSYRSCLRSSS</sequence>
<reference evidence="1 2" key="1">
    <citation type="submission" date="2017-03" db="EMBL/GenBank/DDBJ databases">
        <authorList>
            <person name="Safronova V.I."/>
            <person name="Sazanova A.L."/>
            <person name="Chirak E.R."/>
        </authorList>
    </citation>
    <scope>NUCLEOTIDE SEQUENCE [LARGE SCALE GENOMIC DNA]</scope>
    <source>
        <strain evidence="1 2">Opo-242</strain>
    </source>
</reference>
<evidence type="ECO:0000313" key="2">
    <source>
        <dbReference type="Proteomes" id="UP000290444"/>
    </source>
</evidence>
<proteinExistence type="predicted"/>
<dbReference type="EMBL" id="MZXX01000027">
    <property type="protein sequence ID" value="RXT42579.1"/>
    <property type="molecule type" value="Genomic_DNA"/>
</dbReference>
<comment type="caution">
    <text evidence="1">The sequence shown here is derived from an EMBL/GenBank/DDBJ whole genome shotgun (WGS) entry which is preliminary data.</text>
</comment>
<name>A0A4V1P520_9HYPH</name>
<dbReference type="RefSeq" id="WP_158614508.1">
    <property type="nucleotide sequence ID" value="NZ_MZXX01000027.1"/>
</dbReference>
<gene>
    <name evidence="1" type="ORF">B5V01_22075</name>
</gene>
<accession>A0A4V1P520</accession>